<name>A0A4S3M775_9RHOB</name>
<evidence type="ECO:0000313" key="3">
    <source>
        <dbReference type="Proteomes" id="UP000306113"/>
    </source>
</evidence>
<dbReference type="PANTHER" id="PTHR43664">
    <property type="entry name" value="MONOAMINE OXIDASE-RELATED"/>
    <property type="match status" value="1"/>
</dbReference>
<evidence type="ECO:0000313" key="2">
    <source>
        <dbReference type="EMBL" id="THD73031.1"/>
    </source>
</evidence>
<dbReference type="InterPro" id="IPR052342">
    <property type="entry name" value="MCH/BMMD"/>
</dbReference>
<dbReference type="RefSeq" id="WP_136339926.1">
    <property type="nucleotide sequence ID" value="NZ_SSMD01000006.1"/>
</dbReference>
<dbReference type="Pfam" id="PF01575">
    <property type="entry name" value="MaoC_dehydratas"/>
    <property type="match status" value="1"/>
</dbReference>
<organism evidence="2 3">
    <name type="scientific">Thalassobius vesicularis</name>
    <dbReference type="NCBI Taxonomy" id="1294297"/>
    <lineage>
        <taxon>Bacteria</taxon>
        <taxon>Pseudomonadati</taxon>
        <taxon>Pseudomonadota</taxon>
        <taxon>Alphaproteobacteria</taxon>
        <taxon>Rhodobacterales</taxon>
        <taxon>Roseobacteraceae</taxon>
        <taxon>Thalassovita</taxon>
    </lineage>
</organism>
<dbReference type="OrthoDB" id="9797938at2"/>
<reference evidence="2 3" key="1">
    <citation type="submission" date="2019-04" db="EMBL/GenBank/DDBJ databases">
        <title>Draft genome sequence of Youngimonas vesicularis.</title>
        <authorList>
            <person name="Hameed A."/>
        </authorList>
    </citation>
    <scope>NUCLEOTIDE SEQUENCE [LARGE SCALE GENOMIC DNA]</scope>
    <source>
        <strain evidence="2 3">CC-AMW-E</strain>
    </source>
</reference>
<dbReference type="PANTHER" id="PTHR43664:SF1">
    <property type="entry name" value="BETA-METHYLMALYL-COA DEHYDRATASE"/>
    <property type="match status" value="1"/>
</dbReference>
<proteinExistence type="predicted"/>
<accession>A0A4S3M775</accession>
<dbReference type="Proteomes" id="UP000306113">
    <property type="component" value="Unassembled WGS sequence"/>
</dbReference>
<evidence type="ECO:0000259" key="1">
    <source>
        <dbReference type="Pfam" id="PF01575"/>
    </source>
</evidence>
<dbReference type="InterPro" id="IPR002539">
    <property type="entry name" value="MaoC-like_dom"/>
</dbReference>
<feature type="domain" description="MaoC-like" evidence="1">
    <location>
        <begin position="19"/>
        <end position="110"/>
    </location>
</feature>
<sequence length="147" mass="16641">MYFDDLPVGFTFETGSQQIPLEEMLDFARKYDPQPFHVSEEAAKDTIYGGLIGSGFQTMVVGFLLTLDAGIWNEASLGSPGIDSLRWLKPVRPGDTLRVKAEVIGSEPSQSRPRIGRTQIRYDTYNQNDELVMTYTTIHILRRRPLD</sequence>
<dbReference type="Gene3D" id="3.10.129.10">
    <property type="entry name" value="Hotdog Thioesterase"/>
    <property type="match status" value="1"/>
</dbReference>
<keyword evidence="3" id="KW-1185">Reference proteome</keyword>
<dbReference type="SUPFAM" id="SSF54637">
    <property type="entry name" value="Thioesterase/thiol ester dehydrase-isomerase"/>
    <property type="match status" value="1"/>
</dbReference>
<dbReference type="AlphaFoldDB" id="A0A4S3M775"/>
<dbReference type="CDD" id="cd03454">
    <property type="entry name" value="YdeM"/>
    <property type="match status" value="1"/>
</dbReference>
<dbReference type="EMBL" id="SSMD01000006">
    <property type="protein sequence ID" value="THD73031.1"/>
    <property type="molecule type" value="Genomic_DNA"/>
</dbReference>
<gene>
    <name evidence="2" type="ORF">E7681_14030</name>
</gene>
<protein>
    <submittedName>
        <fullName evidence="2">MaoC family dehydratase</fullName>
    </submittedName>
</protein>
<comment type="caution">
    <text evidence="2">The sequence shown here is derived from an EMBL/GenBank/DDBJ whole genome shotgun (WGS) entry which is preliminary data.</text>
</comment>
<dbReference type="InterPro" id="IPR029069">
    <property type="entry name" value="HotDog_dom_sf"/>
</dbReference>